<dbReference type="Pfam" id="PF07731">
    <property type="entry name" value="Cu-oxidase_2"/>
    <property type="match status" value="1"/>
</dbReference>
<dbReference type="CDD" id="cd13844">
    <property type="entry name" value="CuRO_1_BOD_CotA_like"/>
    <property type="match status" value="1"/>
</dbReference>
<dbReference type="PANTHER" id="PTHR48267">
    <property type="entry name" value="CUPREDOXIN SUPERFAMILY PROTEIN"/>
    <property type="match status" value="1"/>
</dbReference>
<dbReference type="CDD" id="cd13891">
    <property type="entry name" value="CuRO_3_CotA_like"/>
    <property type="match status" value="1"/>
</dbReference>
<keyword evidence="3" id="KW-0946">Virion</keyword>
<dbReference type="PANTHER" id="PTHR48267:SF1">
    <property type="entry name" value="BILIRUBIN OXIDASE"/>
    <property type="match status" value="1"/>
</dbReference>
<dbReference type="InterPro" id="IPR008972">
    <property type="entry name" value="Cupredoxin"/>
</dbReference>
<dbReference type="Gene3D" id="2.60.40.420">
    <property type="entry name" value="Cupredoxins - blue copper proteins"/>
    <property type="match status" value="3"/>
</dbReference>
<dbReference type="InterPro" id="IPR011706">
    <property type="entry name" value="Cu-oxidase_C"/>
</dbReference>
<dbReference type="SUPFAM" id="SSF49503">
    <property type="entry name" value="Cupredoxins"/>
    <property type="match status" value="3"/>
</dbReference>
<dbReference type="RefSeq" id="WP_129611537.1">
    <property type="nucleotide sequence ID" value="NZ_UWOC01000204.1"/>
</dbReference>
<dbReference type="Proteomes" id="UP000289200">
    <property type="component" value="Unassembled WGS sequence"/>
</dbReference>
<keyword evidence="4" id="KW-1185">Reference proteome</keyword>
<evidence type="ECO:0000313" key="4">
    <source>
        <dbReference type="Proteomes" id="UP000289200"/>
    </source>
</evidence>
<dbReference type="GO" id="GO:0016491">
    <property type="term" value="F:oxidoreductase activity"/>
    <property type="evidence" value="ECO:0007669"/>
    <property type="project" value="InterPro"/>
</dbReference>
<name>A0A447D242_9BRAD</name>
<dbReference type="OrthoDB" id="9757546at2"/>
<evidence type="ECO:0000256" key="1">
    <source>
        <dbReference type="SAM" id="MobiDB-lite"/>
    </source>
</evidence>
<feature type="region of interest" description="Disordered" evidence="1">
    <location>
        <begin position="567"/>
        <end position="593"/>
    </location>
</feature>
<dbReference type="CDD" id="cd13868">
    <property type="entry name" value="CuRO_2_CotA_like"/>
    <property type="match status" value="1"/>
</dbReference>
<feature type="domain" description="Plastocyanin-like" evidence="2">
    <location>
        <begin position="535"/>
        <end position="637"/>
    </location>
</feature>
<dbReference type="InterPro" id="IPR045087">
    <property type="entry name" value="Cu-oxidase_fam"/>
</dbReference>
<reference evidence="4" key="1">
    <citation type="submission" date="2018-10" db="EMBL/GenBank/DDBJ databases">
        <authorList>
            <person name="Peiro R."/>
            <person name="Begona"/>
            <person name="Cbmso G."/>
            <person name="Lopez M."/>
            <person name="Gonzalez S."/>
            <person name="Sacristan E."/>
            <person name="Castillo E."/>
        </authorList>
    </citation>
    <scope>NUCLEOTIDE SEQUENCE [LARGE SCALE GENOMIC DNA]</scope>
</reference>
<dbReference type="PROSITE" id="PS51318">
    <property type="entry name" value="TAT"/>
    <property type="match status" value="1"/>
</dbReference>
<accession>A0A447D242</accession>
<evidence type="ECO:0000259" key="2">
    <source>
        <dbReference type="Pfam" id="PF07731"/>
    </source>
</evidence>
<evidence type="ECO:0000313" key="3">
    <source>
        <dbReference type="EMBL" id="VCU11593.1"/>
    </source>
</evidence>
<dbReference type="AlphaFoldDB" id="A0A447D242"/>
<feature type="region of interest" description="Disordered" evidence="1">
    <location>
        <begin position="141"/>
        <end position="162"/>
    </location>
</feature>
<dbReference type="EMBL" id="UWOC01000204">
    <property type="protein sequence ID" value="VCU11593.1"/>
    <property type="molecule type" value="Genomic_DNA"/>
</dbReference>
<dbReference type="InterPro" id="IPR006311">
    <property type="entry name" value="TAT_signal"/>
</dbReference>
<protein>
    <submittedName>
        <fullName evidence="3">Spore coat protein A</fullName>
    </submittedName>
</protein>
<keyword evidence="3" id="KW-0167">Capsid protein</keyword>
<proteinExistence type="predicted"/>
<organism evidence="3 4">
    <name type="scientific">Rhodoplanes serenus</name>
    <dbReference type="NCBI Taxonomy" id="200615"/>
    <lineage>
        <taxon>Bacteria</taxon>
        <taxon>Pseudomonadati</taxon>
        <taxon>Pseudomonadota</taxon>
        <taxon>Alphaproteobacteria</taxon>
        <taxon>Hyphomicrobiales</taxon>
        <taxon>Nitrobacteraceae</taxon>
        <taxon>Rhodoplanes</taxon>
    </lineage>
</organism>
<sequence length="649" mass="71451">MPVNRRVFIAAGAGASLGLFVLGPSGRREAVAGPVIGGTLKPSRIDKFVLPLAIPAAMPRSGPNAYRIAAREHMQQILPPPFRPTRVWSYGPEGDPARFVSPACTIEATRGTPVEVTWINDLVGPDRRFRPHLLPVDPTLHWANPGGRRDTRPTFDKTPGPYTGPVPLVPHVHGMAEVEDWSDGYPEAWVLPDAADLPEGFAPVGTWYDFFWTKAGGGDWGPGRMTFRYPNSQRPSTLWFHDHTLGITRLNVYAGLAGFWLIRSDDPADHPTVAGSGAAAVLPADTHDIPLAIQDRAFNTDGSLYYPDSRKLFDDYAGPYIPASAVPPIWVPEFFGDCMVVNGRTWPYCTVEARRYRLRILNACNSRVLVLRFADPAVEVWQIGSEGGYLVAPVKLRDVVLAPAERADLVVDFSRVAPGARVVLRNRGPDAPYKGDAEDDEARADPRSTGQVMQFRVVRPTSPDPTTPPARLVMPAIAPLAAGRERALALVEAMTPSGKDEVPHEVALATFDPARGRPDGVTVTHWGDPISENPAPGDTETWAFHNFTADAHPMHVHDVLFQVVDRQELDEKNGRPKGRARPPRPEETGWKDTVIAPPGQVTRVRMRFAKAGRFVWHCHMVEHEDNEMMRPFRVGPEQDGEPQDHGAPR</sequence>
<dbReference type="GO" id="GO:0005507">
    <property type="term" value="F:copper ion binding"/>
    <property type="evidence" value="ECO:0007669"/>
    <property type="project" value="InterPro"/>
</dbReference>
<gene>
    <name evidence="3" type="primary">cotA</name>
    <name evidence="3" type="ORF">RHODGE_RHODGE_04807</name>
</gene>
<comment type="caution">
    <text evidence="3">The sequence shown here is derived from an EMBL/GenBank/DDBJ whole genome shotgun (WGS) entry which is preliminary data.</text>
</comment>
<feature type="region of interest" description="Disordered" evidence="1">
    <location>
        <begin position="427"/>
        <end position="449"/>
    </location>
</feature>